<evidence type="ECO:0000313" key="4">
    <source>
        <dbReference type="Proteomes" id="UP000198122"/>
    </source>
</evidence>
<dbReference type="EMBL" id="FYEZ01000001">
    <property type="protein sequence ID" value="SNC61101.1"/>
    <property type="molecule type" value="Genomic_DNA"/>
</dbReference>
<feature type="compositionally biased region" description="Polar residues" evidence="1">
    <location>
        <begin position="262"/>
        <end position="272"/>
    </location>
</feature>
<keyword evidence="4" id="KW-1185">Reference proteome</keyword>
<feature type="region of interest" description="Disordered" evidence="1">
    <location>
        <begin position="162"/>
        <end position="306"/>
    </location>
</feature>
<dbReference type="AlphaFoldDB" id="A0A212T5J3"/>
<organism evidence="3 4">
    <name type="scientific">Kytococcus aerolatus</name>
    <dbReference type="NCBI Taxonomy" id="592308"/>
    <lineage>
        <taxon>Bacteria</taxon>
        <taxon>Bacillati</taxon>
        <taxon>Actinomycetota</taxon>
        <taxon>Actinomycetes</taxon>
        <taxon>Micrococcales</taxon>
        <taxon>Kytococcaceae</taxon>
        <taxon>Kytococcus</taxon>
    </lineage>
</organism>
<evidence type="ECO:0000256" key="1">
    <source>
        <dbReference type="SAM" id="MobiDB-lite"/>
    </source>
</evidence>
<sequence length="306" mass="30882">MKLFGKILTALGVLSLILGIIGAVLAGMRGNDLADALNAAQPLPATVEMEEGETRMVVGDSADATCTVSPEGATFTAPPSGTSGSAGEETIVGVVQAESAGSYAVTCDGSGMEITGPASLGDMIAIGLGALGAILLIPLGLLLLVVGGLLWFFGRRKKNQAQTSYTSGTYQDQFSRSAPYTQGGAVPPAPGQYDQGQPGYGQQTYGQPAAPQYGQSTPEQTAPPAPGQYGQTEGGSSSYGQAPYGQTEGGSSPYGQPDAGQQGPSFNESSGQVHGAQRWDADDLGDRRDDGPTGGGQTPPPPPPSA</sequence>
<accession>A0A212T5J3</accession>
<feature type="compositionally biased region" description="Polar residues" evidence="1">
    <location>
        <begin position="162"/>
        <end position="180"/>
    </location>
</feature>
<protein>
    <submittedName>
        <fullName evidence="3">Uncharacterized protein</fullName>
    </submittedName>
</protein>
<keyword evidence="2" id="KW-0812">Transmembrane</keyword>
<evidence type="ECO:0000313" key="3">
    <source>
        <dbReference type="EMBL" id="SNC61101.1"/>
    </source>
</evidence>
<feature type="compositionally biased region" description="Polar residues" evidence="1">
    <location>
        <begin position="229"/>
        <end position="240"/>
    </location>
</feature>
<keyword evidence="2" id="KW-0472">Membrane</keyword>
<feature type="compositionally biased region" description="Basic and acidic residues" evidence="1">
    <location>
        <begin position="277"/>
        <end position="291"/>
    </location>
</feature>
<evidence type="ECO:0000256" key="2">
    <source>
        <dbReference type="SAM" id="Phobius"/>
    </source>
</evidence>
<feature type="transmembrane region" description="Helical" evidence="2">
    <location>
        <begin position="124"/>
        <end position="153"/>
    </location>
</feature>
<keyword evidence="2" id="KW-1133">Transmembrane helix</keyword>
<name>A0A212T5J3_9MICO</name>
<proteinExistence type="predicted"/>
<dbReference type="Proteomes" id="UP000198122">
    <property type="component" value="Unassembled WGS sequence"/>
</dbReference>
<feature type="compositionally biased region" description="Low complexity" evidence="1">
    <location>
        <begin position="191"/>
        <end position="210"/>
    </location>
</feature>
<gene>
    <name evidence="3" type="ORF">SAMN05445756_0413</name>
</gene>
<reference evidence="3 4" key="1">
    <citation type="submission" date="2017-06" db="EMBL/GenBank/DDBJ databases">
        <authorList>
            <person name="Kim H.J."/>
            <person name="Triplett B.A."/>
        </authorList>
    </citation>
    <scope>NUCLEOTIDE SEQUENCE [LARGE SCALE GENOMIC DNA]</scope>
    <source>
        <strain evidence="3 4">DSM 22179</strain>
    </source>
</reference>